<comment type="caution">
    <text evidence="2">The sequence shown here is derived from an EMBL/GenBank/DDBJ whole genome shotgun (WGS) entry which is preliminary data.</text>
</comment>
<evidence type="ECO:0000259" key="1">
    <source>
        <dbReference type="Pfam" id="PF18741"/>
    </source>
</evidence>
<dbReference type="EMBL" id="JBHUNE010000003">
    <property type="protein sequence ID" value="MFD2757408.1"/>
    <property type="molecule type" value="Genomic_DNA"/>
</dbReference>
<organism evidence="2 3">
    <name type="scientific">Gulosibacter faecalis</name>
    <dbReference type="NCBI Taxonomy" id="272240"/>
    <lineage>
        <taxon>Bacteria</taxon>
        <taxon>Bacillati</taxon>
        <taxon>Actinomycetota</taxon>
        <taxon>Actinomycetes</taxon>
        <taxon>Micrococcales</taxon>
        <taxon>Microbacteriaceae</taxon>
        <taxon>Gulosibacter</taxon>
    </lineage>
</organism>
<gene>
    <name evidence="2" type="ORF">ACFSW7_03325</name>
</gene>
<dbReference type="RefSeq" id="WP_019617954.1">
    <property type="nucleotide sequence ID" value="NZ_JBHUNE010000003.1"/>
</dbReference>
<dbReference type="InterPro" id="IPR011335">
    <property type="entry name" value="Restrct_endonuc-II-like"/>
</dbReference>
<dbReference type="Pfam" id="PF18741">
    <property type="entry name" value="MTES_1575"/>
    <property type="match status" value="1"/>
</dbReference>
<evidence type="ECO:0000313" key="2">
    <source>
        <dbReference type="EMBL" id="MFD2757408.1"/>
    </source>
</evidence>
<keyword evidence="3" id="KW-1185">Reference proteome</keyword>
<dbReference type="Gene3D" id="3.40.960.10">
    <property type="entry name" value="VSR Endonuclease"/>
    <property type="match status" value="1"/>
</dbReference>
<dbReference type="GO" id="GO:0004519">
    <property type="term" value="F:endonuclease activity"/>
    <property type="evidence" value="ECO:0007669"/>
    <property type="project" value="UniProtKB-KW"/>
</dbReference>
<keyword evidence="2" id="KW-0378">Hydrolase</keyword>
<protein>
    <submittedName>
        <fullName evidence="2">Endonuclease domain-containing protein</fullName>
    </submittedName>
</protein>
<sequence length="186" mass="21310">MKFHRLHAFDSVRAAESLTPTLLCAQECCDPDELVAVCESLVRDGIGADKLAAAVAAGGPALRRAAKLMEEGAESGIEMLVRLRLRRCGIQLRTQVRIDQWRADMLIGDWLVVEVDGYSFHRDRKEFVRDRRRDRALADLGYHVRRFSYDDVMVRWPQCEAEILRLLQARVHMRPSRPARQVRAAQ</sequence>
<keyword evidence="2" id="KW-0255">Endonuclease</keyword>
<proteinExistence type="predicted"/>
<reference evidence="3" key="1">
    <citation type="journal article" date="2019" name="Int. J. Syst. Evol. Microbiol.">
        <title>The Global Catalogue of Microorganisms (GCM) 10K type strain sequencing project: providing services to taxonomists for standard genome sequencing and annotation.</title>
        <authorList>
            <consortium name="The Broad Institute Genomics Platform"/>
            <consortium name="The Broad Institute Genome Sequencing Center for Infectious Disease"/>
            <person name="Wu L."/>
            <person name="Ma J."/>
        </authorList>
    </citation>
    <scope>NUCLEOTIDE SEQUENCE [LARGE SCALE GENOMIC DNA]</scope>
    <source>
        <strain evidence="3">TISTR 1514</strain>
    </source>
</reference>
<evidence type="ECO:0000313" key="3">
    <source>
        <dbReference type="Proteomes" id="UP001597492"/>
    </source>
</evidence>
<accession>A0ABW5UWS6</accession>
<dbReference type="Proteomes" id="UP001597492">
    <property type="component" value="Unassembled WGS sequence"/>
</dbReference>
<keyword evidence="2" id="KW-0540">Nuclease</keyword>
<dbReference type="InterPro" id="IPR049468">
    <property type="entry name" value="Restrct_endonuc-II-like_dom"/>
</dbReference>
<dbReference type="SUPFAM" id="SSF52980">
    <property type="entry name" value="Restriction endonuclease-like"/>
    <property type="match status" value="1"/>
</dbReference>
<name>A0ABW5UWS6_9MICO</name>
<feature type="domain" description="Restriction endonuclease type II-like" evidence="1">
    <location>
        <begin position="81"/>
        <end position="160"/>
    </location>
</feature>